<sequence length="695" mass="80993">MMSSAPERPEAESPLAVAAPPRVSEPRQGAAVAGGRGRAYRSEPWAPLQYAPFQDRFEESESESESESGPESESESEEGEEEEEEEEEQEEELEEKERRGVFTHFDRSGPQVKKSAHQEEMDWSKLKNLGLYQLTMDIIVMIRVCKMFRQGLRGFREYQIIQTSHRKHPIFSFWDKRKQGRITFDTMDFIAEEGHFPPKAMQITQKLPSWRTESEIQALCNLLQVLDSYRNYSEPLQLLLAKVIRFERFGRRRVMVKKGKRGNSFYFIYMGTVAVTEDEDGSSAFLDPHPKLLHRGDCFGELGLLNPFVWRATMVCMEETEFLVVDREDFLAYKLDQEFQKDAQHRFEFFRKMDLFESWSDEKLWNLVNLGKVEKFSYGRLISKDFVESSSIMFVSKGSCEVLRLIDLGTSPFYYKWIWQHLELIDGGSLKTHLNEPSPVERFKEFQIKSYPVQDFSSLKLKHLQNSWEQQGTSFSRRIKTSGNTLPKMLGPKIKSRRPCSLECSMIRTKYGDLPEEAAVGTYIKIHTVEEGEPVGLHQILLPEKECDMRPLILVSLGAEVIRMRKDKFCELIDSEVMEKLSRFKVKYLSDEAMCQKFLQENTWNIFRKDLVRLLVKPRQRPPFIPVRPKKKEINSSKSLMLDLCSFNKKTKPCYPIFMAPQKYLPPLRIVQAITAPRYKIQELLPQYKNAGVLI</sequence>
<dbReference type="CDD" id="cd00038">
    <property type="entry name" value="CAP_ED"/>
    <property type="match status" value="1"/>
</dbReference>
<evidence type="ECO:0000256" key="1">
    <source>
        <dbReference type="SAM" id="MobiDB-lite"/>
    </source>
</evidence>
<dbReference type="Pfam" id="PF00027">
    <property type="entry name" value="cNMP_binding"/>
    <property type="match status" value="1"/>
</dbReference>
<feature type="region of interest" description="Disordered" evidence="1">
    <location>
        <begin position="1"/>
        <end position="116"/>
    </location>
</feature>
<dbReference type="RefSeq" id="XP_072592076.1">
    <property type="nucleotide sequence ID" value="XM_072735975.1"/>
</dbReference>
<evidence type="ECO:0000259" key="2">
    <source>
        <dbReference type="PROSITE" id="PS50042"/>
    </source>
</evidence>
<keyword evidence="3" id="KW-1185">Reference proteome</keyword>
<evidence type="ECO:0000313" key="4">
    <source>
        <dbReference type="RefSeq" id="XP_072592076.1"/>
    </source>
</evidence>
<feature type="domain" description="Cyclic nucleotide-binding" evidence="2">
    <location>
        <begin position="228"/>
        <end position="330"/>
    </location>
</feature>
<organism evidence="3 4">
    <name type="scientific">Vulpes vulpes</name>
    <name type="common">Red fox</name>
    <dbReference type="NCBI Taxonomy" id="9627"/>
    <lineage>
        <taxon>Eukaryota</taxon>
        <taxon>Metazoa</taxon>
        <taxon>Chordata</taxon>
        <taxon>Craniata</taxon>
        <taxon>Vertebrata</taxon>
        <taxon>Euteleostomi</taxon>
        <taxon>Mammalia</taxon>
        <taxon>Eutheria</taxon>
        <taxon>Laurasiatheria</taxon>
        <taxon>Carnivora</taxon>
        <taxon>Caniformia</taxon>
        <taxon>Canidae</taxon>
        <taxon>Vulpes</taxon>
    </lineage>
</organism>
<feature type="compositionally biased region" description="Acidic residues" evidence="1">
    <location>
        <begin position="58"/>
        <end position="94"/>
    </location>
</feature>
<accession>A0ABM4YP65</accession>
<dbReference type="PANTHER" id="PTHR23011:SF43">
    <property type="entry name" value="CYCLIC NUCLEOTIDE-BINDING DOMAIN-CONTAINING PROTEIN 2"/>
    <property type="match status" value="1"/>
</dbReference>
<feature type="compositionally biased region" description="Basic and acidic residues" evidence="1">
    <location>
        <begin position="95"/>
        <end position="107"/>
    </location>
</feature>
<proteinExistence type="predicted"/>
<dbReference type="InterPro" id="IPR000595">
    <property type="entry name" value="cNMP-bd_dom"/>
</dbReference>
<dbReference type="InterPro" id="IPR014710">
    <property type="entry name" value="RmlC-like_jellyroll"/>
</dbReference>
<protein>
    <submittedName>
        <fullName evidence="4">Cyclic nucleotide-binding domain-containing protein 2</fullName>
    </submittedName>
</protein>
<dbReference type="InterPro" id="IPR018490">
    <property type="entry name" value="cNMP-bd_dom_sf"/>
</dbReference>
<dbReference type="Gene3D" id="2.60.120.10">
    <property type="entry name" value="Jelly Rolls"/>
    <property type="match status" value="2"/>
</dbReference>
<dbReference type="Proteomes" id="UP001652641">
    <property type="component" value="Chromosome 14"/>
</dbReference>
<dbReference type="GeneID" id="112928198"/>
<dbReference type="SMART" id="SM00100">
    <property type="entry name" value="cNMP"/>
    <property type="match status" value="1"/>
</dbReference>
<gene>
    <name evidence="4" type="primary">CNBD2</name>
</gene>
<dbReference type="PANTHER" id="PTHR23011">
    <property type="entry name" value="CYCLIC NUCLEOTIDE-BINDING DOMAIN CONTAINING PROTEIN"/>
    <property type="match status" value="1"/>
</dbReference>
<evidence type="ECO:0000313" key="3">
    <source>
        <dbReference type="Proteomes" id="UP001652641"/>
    </source>
</evidence>
<reference evidence="4" key="1">
    <citation type="submission" date="2025-08" db="UniProtKB">
        <authorList>
            <consortium name="RefSeq"/>
        </authorList>
    </citation>
    <scope>IDENTIFICATION</scope>
    <source>
        <tissue evidence="4">Cell line</tissue>
    </source>
</reference>
<dbReference type="PROSITE" id="PS50042">
    <property type="entry name" value="CNMP_BINDING_3"/>
    <property type="match status" value="1"/>
</dbReference>
<dbReference type="SUPFAM" id="SSF51206">
    <property type="entry name" value="cAMP-binding domain-like"/>
    <property type="match status" value="2"/>
</dbReference>
<name>A0ABM4YP65_VULVU</name>